<evidence type="ECO:0000313" key="1">
    <source>
        <dbReference type="EMBL" id="TFK62916.1"/>
    </source>
</evidence>
<sequence length="361" mass="39791">MALTTTTATYEALLIGGFFAAALSGIILLQARAYFWLFPRDAWQYKTLVFTTWVLDVVHMGFVMASVWTYFLDIFNAGAQAMFIPKHISVTIWVSAASSFLSQFFHIHNLILLENLATGILLFILSVARLAFASVSGVELAKVFSTDSFSTLQGWSPWLSRSLVLTFALDALIGYGLSFMFYHKRPQPPQKINPMLRSAIRTTFFVGCYAMFTTFITATFCYAFAPNIRFMGCIFILAKTNTMYMDVLNSRMQFRRVTTKPKLVKGQTDLKKSDDDEKAGSVQAQAQAQGAVSEGAGDGVIGANVELGGGNGGQEKRGNEPIQQVSIFAEMRSDVGTGTAGERIVSRSNETRDPEKSVPLE</sequence>
<organism evidence="1 2">
    <name type="scientific">Pluteus cervinus</name>
    <dbReference type="NCBI Taxonomy" id="181527"/>
    <lineage>
        <taxon>Eukaryota</taxon>
        <taxon>Fungi</taxon>
        <taxon>Dikarya</taxon>
        <taxon>Basidiomycota</taxon>
        <taxon>Agaricomycotina</taxon>
        <taxon>Agaricomycetes</taxon>
        <taxon>Agaricomycetidae</taxon>
        <taxon>Agaricales</taxon>
        <taxon>Pluteineae</taxon>
        <taxon>Pluteaceae</taxon>
        <taxon>Pluteus</taxon>
    </lineage>
</organism>
<evidence type="ECO:0000313" key="2">
    <source>
        <dbReference type="Proteomes" id="UP000308600"/>
    </source>
</evidence>
<protein>
    <submittedName>
        <fullName evidence="1">Uncharacterized protein</fullName>
    </submittedName>
</protein>
<reference evidence="1 2" key="1">
    <citation type="journal article" date="2019" name="Nat. Ecol. Evol.">
        <title>Megaphylogeny resolves global patterns of mushroom evolution.</title>
        <authorList>
            <person name="Varga T."/>
            <person name="Krizsan K."/>
            <person name="Foldi C."/>
            <person name="Dima B."/>
            <person name="Sanchez-Garcia M."/>
            <person name="Sanchez-Ramirez S."/>
            <person name="Szollosi G.J."/>
            <person name="Szarkandi J.G."/>
            <person name="Papp V."/>
            <person name="Albert L."/>
            <person name="Andreopoulos W."/>
            <person name="Angelini C."/>
            <person name="Antonin V."/>
            <person name="Barry K.W."/>
            <person name="Bougher N.L."/>
            <person name="Buchanan P."/>
            <person name="Buyck B."/>
            <person name="Bense V."/>
            <person name="Catcheside P."/>
            <person name="Chovatia M."/>
            <person name="Cooper J."/>
            <person name="Damon W."/>
            <person name="Desjardin D."/>
            <person name="Finy P."/>
            <person name="Geml J."/>
            <person name="Haridas S."/>
            <person name="Hughes K."/>
            <person name="Justo A."/>
            <person name="Karasinski D."/>
            <person name="Kautmanova I."/>
            <person name="Kiss B."/>
            <person name="Kocsube S."/>
            <person name="Kotiranta H."/>
            <person name="LaButti K.M."/>
            <person name="Lechner B.E."/>
            <person name="Liimatainen K."/>
            <person name="Lipzen A."/>
            <person name="Lukacs Z."/>
            <person name="Mihaltcheva S."/>
            <person name="Morgado L.N."/>
            <person name="Niskanen T."/>
            <person name="Noordeloos M.E."/>
            <person name="Ohm R.A."/>
            <person name="Ortiz-Santana B."/>
            <person name="Ovrebo C."/>
            <person name="Racz N."/>
            <person name="Riley R."/>
            <person name="Savchenko A."/>
            <person name="Shiryaev A."/>
            <person name="Soop K."/>
            <person name="Spirin V."/>
            <person name="Szebenyi C."/>
            <person name="Tomsovsky M."/>
            <person name="Tulloss R.E."/>
            <person name="Uehling J."/>
            <person name="Grigoriev I.V."/>
            <person name="Vagvolgyi C."/>
            <person name="Papp T."/>
            <person name="Martin F.M."/>
            <person name="Miettinen O."/>
            <person name="Hibbett D.S."/>
            <person name="Nagy L.G."/>
        </authorList>
    </citation>
    <scope>NUCLEOTIDE SEQUENCE [LARGE SCALE GENOMIC DNA]</scope>
    <source>
        <strain evidence="1 2">NL-1719</strain>
    </source>
</reference>
<name>A0ACD3AB58_9AGAR</name>
<dbReference type="EMBL" id="ML208550">
    <property type="protein sequence ID" value="TFK62916.1"/>
    <property type="molecule type" value="Genomic_DNA"/>
</dbReference>
<gene>
    <name evidence="1" type="ORF">BDN72DRAFT_848202</name>
</gene>
<keyword evidence="2" id="KW-1185">Reference proteome</keyword>
<dbReference type="Proteomes" id="UP000308600">
    <property type="component" value="Unassembled WGS sequence"/>
</dbReference>
<accession>A0ACD3AB58</accession>
<proteinExistence type="predicted"/>